<sequence>MPNSSYLCATGLRTLYPSTTDAGFAPATGVVAYDVRCVPLLWLALFRPADLVTQTIVVEDDPDEVFYEFGPDGDLVEVEPGEDDDDEDDDEDVVEATAPLAPKDRALAQLDAAVPVLNRIFAAEGPLDGHAAMLRAAVAAAPGVYVTVELDEIEGLWEPGTFQPALREALACLDGGAAAGRAHLAAISQLREGRPFPPARMLLDGGDGFEDDDHWNFVRLLGANFSAAVPWEP</sequence>
<reference evidence="2 3" key="1">
    <citation type="submission" date="2018-12" db="EMBL/GenBank/DDBJ databases">
        <title>Glycomyces sp. YIM 121974 draft genome.</title>
        <authorList>
            <person name="Li Q."/>
        </authorList>
    </citation>
    <scope>NUCLEOTIDE SEQUENCE [LARGE SCALE GENOMIC DNA]</scope>
    <source>
        <strain evidence="2 3">YIM 121974</strain>
    </source>
</reference>
<feature type="region of interest" description="Disordered" evidence="1">
    <location>
        <begin position="71"/>
        <end position="90"/>
    </location>
</feature>
<dbReference type="Proteomes" id="UP000277256">
    <property type="component" value="Unassembled WGS sequence"/>
</dbReference>
<protein>
    <submittedName>
        <fullName evidence="2">Uncharacterized protein</fullName>
    </submittedName>
</protein>
<evidence type="ECO:0000313" key="2">
    <source>
        <dbReference type="EMBL" id="RRR98584.1"/>
    </source>
</evidence>
<feature type="compositionally biased region" description="Acidic residues" evidence="1">
    <location>
        <begin position="74"/>
        <end position="90"/>
    </location>
</feature>
<dbReference type="RefSeq" id="WP_125248891.1">
    <property type="nucleotide sequence ID" value="NZ_RSEB01000004.1"/>
</dbReference>
<accession>A0A426UW86</accession>
<proteinExistence type="predicted"/>
<evidence type="ECO:0000256" key="1">
    <source>
        <dbReference type="SAM" id="MobiDB-lite"/>
    </source>
</evidence>
<gene>
    <name evidence="2" type="ORF">EIW28_17105</name>
</gene>
<organism evidence="2 3">
    <name type="scientific">Glycomyces terrestris</name>
    <dbReference type="NCBI Taxonomy" id="2493553"/>
    <lineage>
        <taxon>Bacteria</taxon>
        <taxon>Bacillati</taxon>
        <taxon>Actinomycetota</taxon>
        <taxon>Actinomycetes</taxon>
        <taxon>Glycomycetales</taxon>
        <taxon>Glycomycetaceae</taxon>
        <taxon>Glycomyces</taxon>
    </lineage>
</organism>
<keyword evidence="3" id="KW-1185">Reference proteome</keyword>
<comment type="caution">
    <text evidence="2">The sequence shown here is derived from an EMBL/GenBank/DDBJ whole genome shotgun (WGS) entry which is preliminary data.</text>
</comment>
<dbReference type="EMBL" id="RSEB01000004">
    <property type="protein sequence ID" value="RRR98584.1"/>
    <property type="molecule type" value="Genomic_DNA"/>
</dbReference>
<dbReference type="AlphaFoldDB" id="A0A426UW86"/>
<name>A0A426UW86_9ACTN</name>
<dbReference type="OrthoDB" id="5187405at2"/>
<evidence type="ECO:0000313" key="3">
    <source>
        <dbReference type="Proteomes" id="UP000277256"/>
    </source>
</evidence>